<dbReference type="Pfam" id="PF03945">
    <property type="entry name" value="Endotoxin_N"/>
    <property type="match status" value="1"/>
</dbReference>
<dbReference type="GO" id="GO:0030435">
    <property type="term" value="P:sporulation resulting in formation of a cellular spore"/>
    <property type="evidence" value="ECO:0007669"/>
    <property type="project" value="UniProtKB-KW"/>
</dbReference>
<evidence type="ECO:0000256" key="3">
    <source>
        <dbReference type="ARBA" id="ARBA00022969"/>
    </source>
</evidence>
<protein>
    <submittedName>
        <fullName evidence="7">Delta endotoxin, N-terminal domain</fullName>
    </submittedName>
</protein>
<feature type="region of interest" description="Disordered" evidence="5">
    <location>
        <begin position="1"/>
        <end position="43"/>
    </location>
</feature>
<name>A0A1M5II80_STRHI</name>
<sequence length="749" mass="83678">MDERRAHDDVRSGAPPVEVVTPEQSAEEIRQAAPPDSGQAGSGLVRVPSALEIDTEEIIRMGSDVLIAVIGRIAPYGTAAGMLAGFLRDLLWPRGNVDVWDEICGRVEKLIDEKIEGYHVEVVRGKLNDLHTVFKGYTEVVKKSPDNYEAIRRNWTAVITQVRGSRSQFQFTRFQVPLLPLLARFVDVHISLLRDAFLHGAKWGLDKTEIQQVKDEMRDTIGTGGGDQNYIKWVKDKYEEGRKARWGKKSHWEIMDYERTMTVYATQFAWDIWPYLDLNRYPDKLTVERKREVWRGPHGHVSGLGKDQYAPRECPNKRLTALTLEWNKAPDRNYNTGLRRACDEFTDVTHCWGLESKDVKSNLKVTEDHPFKSIVVGYDTEDRRSDGYVGRLEVKTADGPSIVGGKRVDELGKAKWDYFGIKGWDVSGVYLEQGEHYWTKGAKTCVVGFRPSKWKAPTRKAVPGRAYAILSRDDGMAIDLGGLRAELGQQLTQWSHPLPGVSHQWVVEDDAGGLLVLRNRWSGTFLGVENNATPPRLVQSAYPTAWRLDETDDGSLLLVTSLEDRDWYVAKPEDAEDGTPLLLRDHLDETSRQQWLLSEAGVCEYGSFTDDDPVVTFEATSTEREANSFTATVTLTAGQRVAPHWNLSFTLPDTIGPDLTISGQDSGGTSLASVTAGKRGLCVTVRGEQGLDPGETVTFVLSGMPRDVSRGMQDILVKPDHCTLDGFGAALRTGCARPQSQPHPNVEMR</sequence>
<dbReference type="InterPro" id="IPR035992">
    <property type="entry name" value="Ricin_B-like_lectins"/>
</dbReference>
<dbReference type="EMBL" id="FQVN01000007">
    <property type="protein sequence ID" value="SHG27971.1"/>
    <property type="molecule type" value="Genomic_DNA"/>
</dbReference>
<dbReference type="SUPFAM" id="SSF56849">
    <property type="entry name" value="delta-Endotoxin (insectocide), N-terminal domain"/>
    <property type="match status" value="1"/>
</dbReference>
<gene>
    <name evidence="7" type="ORF">SAMN05444320_107296</name>
</gene>
<organism evidence="7 8">
    <name type="scientific">Streptoalloteichus hindustanus</name>
    <dbReference type="NCBI Taxonomy" id="2017"/>
    <lineage>
        <taxon>Bacteria</taxon>
        <taxon>Bacillati</taxon>
        <taxon>Actinomycetota</taxon>
        <taxon>Actinomycetes</taxon>
        <taxon>Pseudonocardiales</taxon>
        <taxon>Pseudonocardiaceae</taxon>
        <taxon>Streptoalloteichus</taxon>
    </lineage>
</organism>
<dbReference type="Gene3D" id="1.20.190.10">
    <property type="entry name" value="Pesticidal crystal protein, N-terminal domain"/>
    <property type="match status" value="1"/>
</dbReference>
<dbReference type="GO" id="GO:0090729">
    <property type="term" value="F:toxin activity"/>
    <property type="evidence" value="ECO:0007669"/>
    <property type="project" value="UniProtKB-KW"/>
</dbReference>
<evidence type="ECO:0000256" key="2">
    <source>
        <dbReference type="ARBA" id="ARBA00022656"/>
    </source>
</evidence>
<feature type="compositionally biased region" description="Basic and acidic residues" evidence="5">
    <location>
        <begin position="1"/>
        <end position="11"/>
    </location>
</feature>
<proteinExistence type="inferred from homology"/>
<evidence type="ECO:0000313" key="7">
    <source>
        <dbReference type="EMBL" id="SHG27971.1"/>
    </source>
</evidence>
<accession>A0A1M5II80</accession>
<keyword evidence="8" id="KW-1185">Reference proteome</keyword>
<keyword evidence="3" id="KW-0749">Sporulation</keyword>
<dbReference type="Gene3D" id="2.80.10.50">
    <property type="match status" value="1"/>
</dbReference>
<keyword evidence="4" id="KW-0843">Virulence</keyword>
<evidence type="ECO:0000259" key="6">
    <source>
        <dbReference type="Pfam" id="PF03945"/>
    </source>
</evidence>
<feature type="domain" description="Pesticidal crystal protein" evidence="6">
    <location>
        <begin position="81"/>
        <end position="244"/>
    </location>
</feature>
<evidence type="ECO:0000313" key="8">
    <source>
        <dbReference type="Proteomes" id="UP000184501"/>
    </source>
</evidence>
<comment type="similarity">
    <text evidence="1">Belongs to the delta endotoxin family.</text>
</comment>
<reference evidence="7 8" key="1">
    <citation type="submission" date="2016-11" db="EMBL/GenBank/DDBJ databases">
        <authorList>
            <person name="Jaros S."/>
            <person name="Januszkiewicz K."/>
            <person name="Wedrychowicz H."/>
        </authorList>
    </citation>
    <scope>NUCLEOTIDE SEQUENCE [LARGE SCALE GENOMIC DNA]</scope>
    <source>
        <strain evidence="7 8">DSM 44523</strain>
    </source>
</reference>
<evidence type="ECO:0000256" key="1">
    <source>
        <dbReference type="ARBA" id="ARBA00007819"/>
    </source>
</evidence>
<dbReference type="InterPro" id="IPR036716">
    <property type="entry name" value="Pest_crys_N_sf"/>
</dbReference>
<keyword evidence="2" id="KW-0800">Toxin</keyword>
<dbReference type="GO" id="GO:0001907">
    <property type="term" value="P:symbiont-mediated killing of host cell"/>
    <property type="evidence" value="ECO:0007669"/>
    <property type="project" value="InterPro"/>
</dbReference>
<evidence type="ECO:0000256" key="4">
    <source>
        <dbReference type="ARBA" id="ARBA00023026"/>
    </source>
</evidence>
<dbReference type="Proteomes" id="UP000184501">
    <property type="component" value="Unassembled WGS sequence"/>
</dbReference>
<dbReference type="AlphaFoldDB" id="A0A1M5II80"/>
<dbReference type="SUPFAM" id="SSF50370">
    <property type="entry name" value="Ricin B-like lectins"/>
    <property type="match status" value="1"/>
</dbReference>
<evidence type="ECO:0000256" key="5">
    <source>
        <dbReference type="SAM" id="MobiDB-lite"/>
    </source>
</evidence>
<dbReference type="CDD" id="cd00161">
    <property type="entry name" value="beta-trefoil_Ricin-like"/>
    <property type="match status" value="1"/>
</dbReference>
<dbReference type="InterPro" id="IPR005639">
    <property type="entry name" value="Pest_crys_dom_I"/>
</dbReference>